<dbReference type="WBParaSite" id="TMUE_2000007920.1">
    <property type="protein sequence ID" value="TMUE_2000007920.1"/>
    <property type="gene ID" value="WBGene00293476"/>
</dbReference>
<evidence type="ECO:0000313" key="2">
    <source>
        <dbReference type="WBParaSite" id="TMUE_2000007920.1"/>
    </source>
</evidence>
<organism evidence="1 2">
    <name type="scientific">Trichuris muris</name>
    <name type="common">Mouse whipworm</name>
    <dbReference type="NCBI Taxonomy" id="70415"/>
    <lineage>
        <taxon>Eukaryota</taxon>
        <taxon>Metazoa</taxon>
        <taxon>Ecdysozoa</taxon>
        <taxon>Nematoda</taxon>
        <taxon>Enoplea</taxon>
        <taxon>Dorylaimia</taxon>
        <taxon>Trichinellida</taxon>
        <taxon>Trichuridae</taxon>
        <taxon>Trichuris</taxon>
    </lineage>
</organism>
<protein>
    <submittedName>
        <fullName evidence="2">Reverse transcriptase/retrotransposon-derived protein RNase H-like domain-containing protein</fullName>
    </submittedName>
</protein>
<proteinExistence type="predicted"/>
<evidence type="ECO:0000313" key="1">
    <source>
        <dbReference type="Proteomes" id="UP000046395"/>
    </source>
</evidence>
<dbReference type="Proteomes" id="UP000046395">
    <property type="component" value="Unassembled WGS sequence"/>
</dbReference>
<dbReference type="AlphaFoldDB" id="A0A5S6QL52"/>
<keyword evidence="1" id="KW-1185">Reference proteome</keyword>
<accession>A0A5S6QL52</accession>
<sequence length="128" mass="14502">MIKELPKCQQGTCPQRVKIYRMGYAKLMEDLSTGSKWAFRFTASAAKSHLNRFQAEDEPTLQWNNEEKKNFLQKAQELLRYAAEVETDDQVLDGHILFAIKCPAASGAPYAIAKLRANVVKLSRLNVV</sequence>
<reference evidence="2" key="1">
    <citation type="submission" date="2019-12" db="UniProtKB">
        <authorList>
            <consortium name="WormBaseParasite"/>
        </authorList>
    </citation>
    <scope>IDENTIFICATION</scope>
</reference>
<name>A0A5S6QL52_TRIMR</name>